<dbReference type="NCBIfam" id="TIGR02312">
    <property type="entry name" value="HpaH"/>
    <property type="match status" value="1"/>
</dbReference>
<dbReference type="PANTHER" id="PTHR30143">
    <property type="entry name" value="ACID HYDRATASE"/>
    <property type="match status" value="1"/>
</dbReference>
<organism evidence="1 2">
    <name type="scientific">Novosphingobium panipatense</name>
    <dbReference type="NCBI Taxonomy" id="428991"/>
    <lineage>
        <taxon>Bacteria</taxon>
        <taxon>Pseudomonadati</taxon>
        <taxon>Pseudomonadota</taxon>
        <taxon>Alphaproteobacteria</taxon>
        <taxon>Sphingomonadales</taxon>
        <taxon>Sphingomonadaceae</taxon>
        <taxon>Novosphingobium</taxon>
    </lineage>
</organism>
<dbReference type="EMBL" id="FXUI01000023">
    <property type="protein sequence ID" value="SMP82389.1"/>
    <property type="molecule type" value="Genomic_DNA"/>
</dbReference>
<gene>
    <name evidence="1" type="ORF">SAMN06296065_12319</name>
</gene>
<dbReference type="SUPFAM" id="SSF56529">
    <property type="entry name" value="FAH"/>
    <property type="match status" value="1"/>
</dbReference>
<dbReference type="Gene3D" id="3.90.850.10">
    <property type="entry name" value="Fumarylacetoacetase-like, C-terminal domain"/>
    <property type="match status" value="1"/>
</dbReference>
<dbReference type="InterPro" id="IPR050772">
    <property type="entry name" value="Hydratase-Decarb/MhpD_sf"/>
</dbReference>
<evidence type="ECO:0000313" key="1">
    <source>
        <dbReference type="EMBL" id="SMP82389.1"/>
    </source>
</evidence>
<protein>
    <submittedName>
        <fullName evidence="1">2-oxohept-3-enedioate hydratase</fullName>
    </submittedName>
</protein>
<dbReference type="InterPro" id="IPR036663">
    <property type="entry name" value="Fumarylacetoacetase_C_sf"/>
</dbReference>
<comment type="caution">
    <text evidence="1">The sequence shown here is derived from an EMBL/GenBank/DDBJ whole genome shotgun (WGS) entry which is preliminary data.</text>
</comment>
<proteinExistence type="predicted"/>
<evidence type="ECO:0000313" key="2">
    <source>
        <dbReference type="Proteomes" id="UP001157910"/>
    </source>
</evidence>
<sequence>MVDDHSLLCNAFGIMLEDQGEDMTSPNRGARSGQSQPTLDPALVAELARELDAAEQNRKPIRQFTARYPDMTIADGYRISKQWVDLKLARGRTVHGHKIGLTSRAMQQVAGITEPDYGTLLDDMVFEQGGDIPCDRFITPKVEVELAFVLARRIEGPNVTVFDVLRATEYVIPSVEIIDSRTTVVDAETGARRKVQDTISDNAANAGIIVGGLPMRPDKVDMRWIGAMLSRNAVVEETGIAAGVLNNPANGIAWLANRLAPWGQALEPGEVVLGGSFTRPVEARPGDVFNADFGPMGAIGFRFV</sequence>
<dbReference type="PANTHER" id="PTHR30143:SF0">
    <property type="entry name" value="2-KETO-4-PENTENOATE HYDRATASE"/>
    <property type="match status" value="1"/>
</dbReference>
<reference evidence="1 2" key="1">
    <citation type="submission" date="2017-05" db="EMBL/GenBank/DDBJ databases">
        <authorList>
            <person name="Varghese N."/>
            <person name="Submissions S."/>
        </authorList>
    </citation>
    <scope>NUCLEOTIDE SEQUENCE [LARGE SCALE GENOMIC DNA]</scope>
    <source>
        <strain evidence="1 2">SM16</strain>
    </source>
</reference>
<keyword evidence="2" id="KW-1185">Reference proteome</keyword>
<dbReference type="Proteomes" id="UP001157910">
    <property type="component" value="Unassembled WGS sequence"/>
</dbReference>
<name>A0ABY1QY10_9SPHN</name>
<accession>A0ABY1QY10</accession>
<dbReference type="InterPro" id="IPR012690">
    <property type="entry name" value="HpcG"/>
</dbReference>